<evidence type="ECO:0000313" key="1">
    <source>
        <dbReference type="EMBL" id="KAI8564929.1"/>
    </source>
</evidence>
<protein>
    <submittedName>
        <fullName evidence="1">Uncharacterized protein</fullName>
    </submittedName>
</protein>
<proteinExistence type="predicted"/>
<organism evidence="1 2">
    <name type="scientific">Rhododendron molle</name>
    <name type="common">Chinese azalea</name>
    <name type="synonym">Azalea mollis</name>
    <dbReference type="NCBI Taxonomy" id="49168"/>
    <lineage>
        <taxon>Eukaryota</taxon>
        <taxon>Viridiplantae</taxon>
        <taxon>Streptophyta</taxon>
        <taxon>Embryophyta</taxon>
        <taxon>Tracheophyta</taxon>
        <taxon>Spermatophyta</taxon>
        <taxon>Magnoliopsida</taxon>
        <taxon>eudicotyledons</taxon>
        <taxon>Gunneridae</taxon>
        <taxon>Pentapetalae</taxon>
        <taxon>asterids</taxon>
        <taxon>Ericales</taxon>
        <taxon>Ericaceae</taxon>
        <taxon>Ericoideae</taxon>
        <taxon>Rhodoreae</taxon>
        <taxon>Rhododendron</taxon>
    </lineage>
</organism>
<accession>A0ACC0PIF4</accession>
<dbReference type="Proteomes" id="UP001062846">
    <property type="component" value="Chromosome 3"/>
</dbReference>
<sequence length="596" mass="66433">MGCGSETTTATEKRTEKELPALERARELVCERRAACAGNGVGVVVGEKGKRRSGSVLYVTSNYLVNVTVTTKLDENLLITWAGLRMRRAFWQDGVLGTNCPIPPNSSWTYKFQVKDQTGSFFYFPSLNLQRSAGGFGSVIINTLPRVSPPFDTPYGDIVVFIGDWYKQSHKALRGALDNGTDLGIPDGVLINGKGPYKYKTEQPFDYEKRINVVPGKTYRIWVHNVGVSTCLNFRIQNHDLLLVETEGHYTAQQSNSSFDIHVGQSYSFLVTVNQSADSDYYIVASPKFVNPNQYQNVIGVAILYYSNLKGNASDPLPTDPVPPNGVYNTSLAMEQSKPIRQDVNASISGSSLQGTFNYSDLINSSEVFILRSTQPVTIDGKLRATFNGLSFENPCYPIRLADQFDKSKDVHNFDFLNATLPSPRNATSIINGTYNHSMQLILQNNDTVVLSFHMDVHSFFVLGIGLGEWTENNTELYNRKDAIWRSTVQVFPGGWTTVLIYLDNVGVWNLRAENLDRWYLGQETYMRVVDAHVDNATVFASMPDNVLYCGKIENYPKYNNTKPKESLVSIAMGVGHSKLYLTLLVVFSASISILC</sequence>
<name>A0ACC0PIF4_RHOML</name>
<gene>
    <name evidence="1" type="ORF">RHMOL_Rhmol03G0221500</name>
</gene>
<keyword evidence="2" id="KW-1185">Reference proteome</keyword>
<comment type="caution">
    <text evidence="1">The sequence shown here is derived from an EMBL/GenBank/DDBJ whole genome shotgun (WGS) entry which is preliminary data.</text>
</comment>
<evidence type="ECO:0000313" key="2">
    <source>
        <dbReference type="Proteomes" id="UP001062846"/>
    </source>
</evidence>
<dbReference type="EMBL" id="CM046390">
    <property type="protein sequence ID" value="KAI8564929.1"/>
    <property type="molecule type" value="Genomic_DNA"/>
</dbReference>
<reference evidence="1" key="1">
    <citation type="submission" date="2022-02" db="EMBL/GenBank/DDBJ databases">
        <title>Plant Genome Project.</title>
        <authorList>
            <person name="Zhang R.-G."/>
        </authorList>
    </citation>
    <scope>NUCLEOTIDE SEQUENCE</scope>
    <source>
        <strain evidence="1">AT1</strain>
    </source>
</reference>